<dbReference type="Proteomes" id="UP000824504">
    <property type="component" value="Chromosome"/>
</dbReference>
<feature type="domain" description="BMC" evidence="3">
    <location>
        <begin position="4"/>
        <end position="89"/>
    </location>
</feature>
<keyword evidence="5" id="KW-1185">Reference proteome</keyword>
<feature type="compositionally biased region" description="Low complexity" evidence="2">
    <location>
        <begin position="140"/>
        <end position="163"/>
    </location>
</feature>
<evidence type="ECO:0000256" key="2">
    <source>
        <dbReference type="SAM" id="MobiDB-lite"/>
    </source>
</evidence>
<dbReference type="Pfam" id="PF00936">
    <property type="entry name" value="BMC"/>
    <property type="match status" value="1"/>
</dbReference>
<evidence type="ECO:0000259" key="3">
    <source>
        <dbReference type="PROSITE" id="PS51930"/>
    </source>
</evidence>
<comment type="similarity">
    <text evidence="1">Belongs to the bacterial microcompartments protein family.</text>
</comment>
<gene>
    <name evidence="4" type="ORF">KDB89_01920</name>
</gene>
<dbReference type="EMBL" id="CP079216">
    <property type="protein sequence ID" value="QXT64239.1"/>
    <property type="molecule type" value="Genomic_DNA"/>
</dbReference>
<dbReference type="InterPro" id="IPR050575">
    <property type="entry name" value="BMC_shell"/>
</dbReference>
<reference evidence="4 5" key="1">
    <citation type="submission" date="2021-07" db="EMBL/GenBank/DDBJ databases">
        <title>complete genome sequencing of Tessaracoccus sp.J1M15.</title>
        <authorList>
            <person name="Bae J.-W."/>
            <person name="Kim D.-y."/>
        </authorList>
    </citation>
    <scope>NUCLEOTIDE SEQUENCE [LARGE SCALE GENOMIC DNA]</scope>
    <source>
        <strain evidence="4 5">J1M15</strain>
    </source>
</reference>
<dbReference type="SMART" id="SM00877">
    <property type="entry name" value="BMC"/>
    <property type="match status" value="1"/>
</dbReference>
<dbReference type="PANTHER" id="PTHR33941:SF11">
    <property type="entry name" value="BACTERIAL MICROCOMPARTMENT SHELL PROTEIN PDUJ"/>
    <property type="match status" value="1"/>
</dbReference>
<protein>
    <submittedName>
        <fullName evidence="4">BMC domain-containing protein</fullName>
    </submittedName>
</protein>
<evidence type="ECO:0000256" key="1">
    <source>
        <dbReference type="PROSITE-ProRule" id="PRU01278"/>
    </source>
</evidence>
<accession>A0ABX8SMR0</accession>
<dbReference type="CDD" id="cd07045">
    <property type="entry name" value="BMC_CcmK_like"/>
    <property type="match status" value="1"/>
</dbReference>
<dbReference type="InterPro" id="IPR044872">
    <property type="entry name" value="CcmK/CsoS1_BMC"/>
</dbReference>
<name>A0ABX8SMR0_9ACTN</name>
<dbReference type="PANTHER" id="PTHR33941">
    <property type="entry name" value="PROPANEDIOL UTILIZATION PROTEIN PDUA"/>
    <property type="match status" value="1"/>
</dbReference>
<evidence type="ECO:0000313" key="5">
    <source>
        <dbReference type="Proteomes" id="UP000824504"/>
    </source>
</evidence>
<organism evidence="4 5">
    <name type="scientific">Tessaracoccus palaemonis</name>
    <dbReference type="NCBI Taxonomy" id="2829499"/>
    <lineage>
        <taxon>Bacteria</taxon>
        <taxon>Bacillati</taxon>
        <taxon>Actinomycetota</taxon>
        <taxon>Actinomycetes</taxon>
        <taxon>Propionibacteriales</taxon>
        <taxon>Propionibacteriaceae</taxon>
        <taxon>Tessaracoccus</taxon>
    </lineage>
</organism>
<dbReference type="InterPro" id="IPR000249">
    <property type="entry name" value="BMC_dom"/>
</dbReference>
<feature type="region of interest" description="Disordered" evidence="2">
    <location>
        <begin position="84"/>
        <end position="163"/>
    </location>
</feature>
<proteinExistence type="inferred from homology"/>
<dbReference type="PROSITE" id="PS51930">
    <property type="entry name" value="BMC_2"/>
    <property type="match status" value="1"/>
</dbReference>
<evidence type="ECO:0000313" key="4">
    <source>
        <dbReference type="EMBL" id="QXT64239.1"/>
    </source>
</evidence>
<sequence>MMQALGLIEVVGLAAGFEAADVACKSANVELVGYELAKGGGFVTIKVLGQVGAVTAAIDAAAVAAAKINRVVSKLVIPRPNDQIEPLVGNKLTRGWTAPTPAPEPNPEPEPEPEPTAVLDSDITEVVEDAPLNTADAQSAAPKTRPATTARKTAAAKATTGRK</sequence>